<dbReference type="EMBL" id="JAUSUR010000005">
    <property type="protein sequence ID" value="MDQ0362100.1"/>
    <property type="molecule type" value="Genomic_DNA"/>
</dbReference>
<evidence type="ECO:0000313" key="2">
    <source>
        <dbReference type="Proteomes" id="UP001230220"/>
    </source>
</evidence>
<proteinExistence type="predicted"/>
<evidence type="ECO:0000313" key="1">
    <source>
        <dbReference type="EMBL" id="MDQ0362100.1"/>
    </source>
</evidence>
<accession>A0ABU0E5K7</accession>
<keyword evidence="2" id="KW-1185">Reference proteome</keyword>
<name>A0ABU0E5K7_9FIRM</name>
<protein>
    <submittedName>
        <fullName evidence="1">Uncharacterized protein</fullName>
    </submittedName>
</protein>
<dbReference type="Proteomes" id="UP001230220">
    <property type="component" value="Unassembled WGS sequence"/>
</dbReference>
<comment type="caution">
    <text evidence="1">The sequence shown here is derived from an EMBL/GenBank/DDBJ whole genome shotgun (WGS) entry which is preliminary data.</text>
</comment>
<organism evidence="1 2">
    <name type="scientific">Breznakia pachnodae</name>
    <dbReference type="NCBI Taxonomy" id="265178"/>
    <lineage>
        <taxon>Bacteria</taxon>
        <taxon>Bacillati</taxon>
        <taxon>Bacillota</taxon>
        <taxon>Erysipelotrichia</taxon>
        <taxon>Erysipelotrichales</taxon>
        <taxon>Erysipelotrichaceae</taxon>
        <taxon>Breznakia</taxon>
    </lineage>
</organism>
<sequence length="35" mass="4214">MYSVDDSMSYQLMKLVHVLNSSLQKELKKNRNYYS</sequence>
<reference evidence="1 2" key="1">
    <citation type="submission" date="2023-07" db="EMBL/GenBank/DDBJ databases">
        <title>Genomic Encyclopedia of Type Strains, Phase IV (KMG-IV): sequencing the most valuable type-strain genomes for metagenomic binning, comparative biology and taxonomic classification.</title>
        <authorList>
            <person name="Goeker M."/>
        </authorList>
    </citation>
    <scope>NUCLEOTIDE SEQUENCE [LARGE SCALE GENOMIC DNA]</scope>
    <source>
        <strain evidence="1 2">DSM 16784</strain>
    </source>
</reference>
<gene>
    <name evidence="1" type="ORF">J2S15_002853</name>
</gene>